<name>A0A6L5Z014_9RHOB</name>
<dbReference type="InterPro" id="IPR011006">
    <property type="entry name" value="CheY-like_superfamily"/>
</dbReference>
<sequence length="119" mass="13058">MSRILAVDDTLALRAMLTECLTRAGHLVTTAGDGAEALERLRADRPDLVITDLNMPRMDGLDFIAAARQEPVGRGLPILLLTSETAPELRRRARAVKATGWLQKPFEPKRMLSLVAQLA</sequence>
<dbReference type="Gene3D" id="3.40.50.2300">
    <property type="match status" value="1"/>
</dbReference>
<dbReference type="InterPro" id="IPR050595">
    <property type="entry name" value="Bact_response_regulator"/>
</dbReference>
<reference evidence="4 5" key="1">
    <citation type="submission" date="2019-10" db="EMBL/GenBank/DDBJ databases">
        <title>Cognatihalovulum marinum gen. nov. sp. nov., a new member of the family Rhodobacteraceae isolated from deep seawater of the Northwest Indian Ocean.</title>
        <authorList>
            <person name="Ruan C."/>
            <person name="Wang J."/>
            <person name="Zheng X."/>
            <person name="Song L."/>
            <person name="Zhu Y."/>
            <person name="Huang Y."/>
            <person name="Lu Z."/>
            <person name="Du W."/>
            <person name="Huang L."/>
            <person name="Dai X."/>
        </authorList>
    </citation>
    <scope>NUCLEOTIDE SEQUENCE [LARGE SCALE GENOMIC DNA]</scope>
    <source>
        <strain evidence="4 5">2CG4</strain>
    </source>
</reference>
<gene>
    <name evidence="4" type="ORF">GE300_07500</name>
</gene>
<dbReference type="InterPro" id="IPR001789">
    <property type="entry name" value="Sig_transdc_resp-reg_receiver"/>
</dbReference>
<evidence type="ECO:0000313" key="4">
    <source>
        <dbReference type="EMBL" id="MSU89460.1"/>
    </source>
</evidence>
<dbReference type="Proteomes" id="UP000474957">
    <property type="component" value="Unassembled WGS sequence"/>
</dbReference>
<feature type="modified residue" description="4-aspartylphosphate" evidence="2">
    <location>
        <position position="52"/>
    </location>
</feature>
<dbReference type="SMART" id="SM00448">
    <property type="entry name" value="REC"/>
    <property type="match status" value="1"/>
</dbReference>
<evidence type="ECO:0000256" key="2">
    <source>
        <dbReference type="PROSITE-ProRule" id="PRU00169"/>
    </source>
</evidence>
<proteinExistence type="predicted"/>
<dbReference type="PANTHER" id="PTHR44591">
    <property type="entry name" value="STRESS RESPONSE REGULATOR PROTEIN 1"/>
    <property type="match status" value="1"/>
</dbReference>
<organism evidence="4 5">
    <name type="scientific">Halovulum marinum</name>
    <dbReference type="NCBI Taxonomy" id="2662447"/>
    <lineage>
        <taxon>Bacteria</taxon>
        <taxon>Pseudomonadati</taxon>
        <taxon>Pseudomonadota</taxon>
        <taxon>Alphaproteobacteria</taxon>
        <taxon>Rhodobacterales</taxon>
        <taxon>Paracoccaceae</taxon>
        <taxon>Halovulum</taxon>
    </lineage>
</organism>
<keyword evidence="1 2" id="KW-0597">Phosphoprotein</keyword>
<dbReference type="GO" id="GO:0000160">
    <property type="term" value="P:phosphorelay signal transduction system"/>
    <property type="evidence" value="ECO:0007669"/>
    <property type="project" value="InterPro"/>
</dbReference>
<dbReference type="AlphaFoldDB" id="A0A6L5Z014"/>
<accession>A0A6L5Z014</accession>
<comment type="caution">
    <text evidence="4">The sequence shown here is derived from an EMBL/GenBank/DDBJ whole genome shotgun (WGS) entry which is preliminary data.</text>
</comment>
<dbReference type="RefSeq" id="WP_154445944.1">
    <property type="nucleotide sequence ID" value="NZ_WIND01000004.1"/>
</dbReference>
<dbReference type="Pfam" id="PF00072">
    <property type="entry name" value="Response_reg"/>
    <property type="match status" value="1"/>
</dbReference>
<dbReference type="PROSITE" id="PS50110">
    <property type="entry name" value="RESPONSE_REGULATORY"/>
    <property type="match status" value="1"/>
</dbReference>
<evidence type="ECO:0000256" key="1">
    <source>
        <dbReference type="ARBA" id="ARBA00022553"/>
    </source>
</evidence>
<dbReference type="SUPFAM" id="SSF52172">
    <property type="entry name" value="CheY-like"/>
    <property type="match status" value="1"/>
</dbReference>
<evidence type="ECO:0000313" key="5">
    <source>
        <dbReference type="Proteomes" id="UP000474957"/>
    </source>
</evidence>
<feature type="domain" description="Response regulatory" evidence="3">
    <location>
        <begin position="3"/>
        <end position="119"/>
    </location>
</feature>
<keyword evidence="5" id="KW-1185">Reference proteome</keyword>
<protein>
    <submittedName>
        <fullName evidence="4">Response regulator</fullName>
    </submittedName>
</protein>
<evidence type="ECO:0000259" key="3">
    <source>
        <dbReference type="PROSITE" id="PS50110"/>
    </source>
</evidence>
<dbReference type="EMBL" id="WIND01000004">
    <property type="protein sequence ID" value="MSU89460.1"/>
    <property type="molecule type" value="Genomic_DNA"/>
</dbReference>
<dbReference type="PANTHER" id="PTHR44591:SF25">
    <property type="entry name" value="CHEMOTAXIS TWO-COMPONENT RESPONSE REGULATOR"/>
    <property type="match status" value="1"/>
</dbReference>